<dbReference type="OrthoDB" id="3908133at2759"/>
<accession>A0A4U0Y443</accession>
<comment type="caution">
    <text evidence="2">The sequence shown here is derived from an EMBL/GenBank/DDBJ whole genome shotgun (WGS) entry which is preliminary data.</text>
</comment>
<name>A0A4U0Y443_9PEZI</name>
<gene>
    <name evidence="2" type="ORF">B0A55_02966</name>
</gene>
<evidence type="ECO:0000256" key="1">
    <source>
        <dbReference type="SAM" id="MobiDB-lite"/>
    </source>
</evidence>
<evidence type="ECO:0000313" key="2">
    <source>
        <dbReference type="EMBL" id="TKA83248.1"/>
    </source>
</evidence>
<keyword evidence="3" id="KW-1185">Reference proteome</keyword>
<feature type="region of interest" description="Disordered" evidence="1">
    <location>
        <begin position="187"/>
        <end position="239"/>
    </location>
</feature>
<reference evidence="2 3" key="1">
    <citation type="submission" date="2017-03" db="EMBL/GenBank/DDBJ databases">
        <title>Genomes of endolithic fungi from Antarctica.</title>
        <authorList>
            <person name="Coleine C."/>
            <person name="Masonjones S."/>
            <person name="Stajich J.E."/>
        </authorList>
    </citation>
    <scope>NUCLEOTIDE SEQUENCE [LARGE SCALE GENOMIC DNA]</scope>
    <source>
        <strain evidence="2 3">CCFEE 5184</strain>
    </source>
</reference>
<proteinExistence type="predicted"/>
<feature type="region of interest" description="Disordered" evidence="1">
    <location>
        <begin position="384"/>
        <end position="448"/>
    </location>
</feature>
<dbReference type="AlphaFoldDB" id="A0A4U0Y443"/>
<evidence type="ECO:0000313" key="3">
    <source>
        <dbReference type="Proteomes" id="UP000309340"/>
    </source>
</evidence>
<dbReference type="Proteomes" id="UP000309340">
    <property type="component" value="Unassembled WGS sequence"/>
</dbReference>
<feature type="non-terminal residue" evidence="2">
    <location>
        <position position="547"/>
    </location>
</feature>
<feature type="compositionally biased region" description="Basic and acidic residues" evidence="1">
    <location>
        <begin position="406"/>
        <end position="416"/>
    </location>
</feature>
<organism evidence="2 3">
    <name type="scientific">Friedmanniomyces simplex</name>
    <dbReference type="NCBI Taxonomy" id="329884"/>
    <lineage>
        <taxon>Eukaryota</taxon>
        <taxon>Fungi</taxon>
        <taxon>Dikarya</taxon>
        <taxon>Ascomycota</taxon>
        <taxon>Pezizomycotina</taxon>
        <taxon>Dothideomycetes</taxon>
        <taxon>Dothideomycetidae</taxon>
        <taxon>Mycosphaerellales</taxon>
        <taxon>Teratosphaeriaceae</taxon>
        <taxon>Friedmanniomyces</taxon>
    </lineage>
</organism>
<dbReference type="EMBL" id="NAJQ01000013">
    <property type="protein sequence ID" value="TKA83248.1"/>
    <property type="molecule type" value="Genomic_DNA"/>
</dbReference>
<sequence>MIVWRLVGHILKDITVSSPAVERIPVHQYNALEFYERIVQLKGDSPALPPPQNFADWQFTEAAPTATPTDAAVAHLRSQVDDVLRDAQTAVSNFQAAYAPGASELPAIGQALTSPGIVAVQNNAPTRSSIDQGRTASTLGGLETVFEDAMQEGVEAEGSPDTTVTRAALEQLHAAMHAFGAQMAEARAAERGDNDTEVDEAEAADGRDEDTEMGEADATEGGDEVGDGEIDDEQSEVSDDTDLVTLPATVYNPDAPEDSGTIVTLHRLVDQFQWTDADMVSLRQDREEAENVRDLFNTMNGVNMSGNEAIPADMNYQLEDNAEAMVRQAAEYRAQDDDIRMSNADIWRMYDNNDFHVRQNSWCEYCGHLDPNAYHPSIGCDRAPAEADGGESDDDSILLPDPMNNIRHDMDGHIDSYDDDDENDDENLDGQYDDDEDRSEDNDSSIPPEVWNATYEVLDHAAQAVDGQPQDIPHVAHLVMNAWVGLSSAMEEVQAREYTRELQLMLLARMNAVPGFQASGDALLISIEDLMPEAGMDLIGGQWALGW</sequence>
<feature type="compositionally biased region" description="Acidic residues" evidence="1">
    <location>
        <begin position="417"/>
        <end position="443"/>
    </location>
</feature>
<protein>
    <submittedName>
        <fullName evidence="2">Uncharacterized protein</fullName>
    </submittedName>
</protein>
<feature type="compositionally biased region" description="Acidic residues" evidence="1">
    <location>
        <begin position="195"/>
        <end position="239"/>
    </location>
</feature>